<sequence>MKKFKIILLLLLALSLAACSSQEDKSESKKEDNESVEVDKGLLNVEVTLPASLFEGQDLDEAIANAKEEGVKEVIKNDDGSVTYIMSKAEHKKLMKEMKEEVIQSIEEMETSEEYPSIQSVDYNKSLNEFTITVTSREEFENSFEGFAIFGIGLQSMYYQLFNGGKSDDITATIHLKDGTTSEVYNTIVYPDDLEEEETETAE</sequence>
<gene>
    <name evidence="3" type="ORF">IEO70_03285</name>
</gene>
<name>A0A927HBG5_9BACI</name>
<feature type="domain" description="Antigen I/II N-terminal" evidence="2">
    <location>
        <begin position="44"/>
        <end position="129"/>
    </location>
</feature>
<dbReference type="AlphaFoldDB" id="A0A927HBG5"/>
<dbReference type="Proteomes" id="UP000602076">
    <property type="component" value="Unassembled WGS sequence"/>
</dbReference>
<dbReference type="RefSeq" id="WP_190996927.1">
    <property type="nucleotide sequence ID" value="NZ_JACXSI010000006.1"/>
</dbReference>
<dbReference type="PROSITE" id="PS51257">
    <property type="entry name" value="PROKAR_LIPOPROTEIN"/>
    <property type="match status" value="1"/>
</dbReference>
<keyword evidence="1" id="KW-0732">Signal</keyword>
<dbReference type="InterPro" id="IPR041324">
    <property type="entry name" value="AgI/II_N"/>
</dbReference>
<dbReference type="Pfam" id="PF18652">
    <property type="entry name" value="Adhesin_P1_N"/>
    <property type="match status" value="1"/>
</dbReference>
<keyword evidence="4" id="KW-1185">Reference proteome</keyword>
<accession>A0A927HBG5</accession>
<evidence type="ECO:0000313" key="3">
    <source>
        <dbReference type="EMBL" id="MBD3107378.1"/>
    </source>
</evidence>
<reference evidence="3" key="1">
    <citation type="submission" date="2020-09" db="EMBL/GenBank/DDBJ databases">
        <title>Bacillus faecalis sp. nov., a moderately halophilic bacterium isolated from cow faeces.</title>
        <authorList>
            <person name="Jiang L."/>
            <person name="Lee J."/>
        </authorList>
    </citation>
    <scope>NUCLEOTIDE SEQUENCE</scope>
    <source>
        <strain evidence="3">AGMB 02131</strain>
    </source>
</reference>
<protein>
    <recommendedName>
        <fullName evidence="2">Antigen I/II N-terminal domain-containing protein</fullName>
    </recommendedName>
</protein>
<feature type="signal peptide" evidence="1">
    <location>
        <begin position="1"/>
        <end position="20"/>
    </location>
</feature>
<feature type="chain" id="PRO_5039312926" description="Antigen I/II N-terminal domain-containing protein" evidence="1">
    <location>
        <begin position="21"/>
        <end position="203"/>
    </location>
</feature>
<dbReference type="EMBL" id="JACXSI010000006">
    <property type="protein sequence ID" value="MBD3107378.1"/>
    <property type="molecule type" value="Genomic_DNA"/>
</dbReference>
<comment type="caution">
    <text evidence="3">The sequence shown here is derived from an EMBL/GenBank/DDBJ whole genome shotgun (WGS) entry which is preliminary data.</text>
</comment>
<proteinExistence type="predicted"/>
<evidence type="ECO:0000256" key="1">
    <source>
        <dbReference type="SAM" id="SignalP"/>
    </source>
</evidence>
<evidence type="ECO:0000313" key="4">
    <source>
        <dbReference type="Proteomes" id="UP000602076"/>
    </source>
</evidence>
<evidence type="ECO:0000259" key="2">
    <source>
        <dbReference type="Pfam" id="PF18652"/>
    </source>
</evidence>
<organism evidence="3 4">
    <name type="scientific">Peribacillus faecalis</name>
    <dbReference type="NCBI Taxonomy" id="2772559"/>
    <lineage>
        <taxon>Bacteria</taxon>
        <taxon>Bacillati</taxon>
        <taxon>Bacillota</taxon>
        <taxon>Bacilli</taxon>
        <taxon>Bacillales</taxon>
        <taxon>Bacillaceae</taxon>
        <taxon>Peribacillus</taxon>
    </lineage>
</organism>